<organism evidence="1 2">
    <name type="scientific">Nosema granulosis</name>
    <dbReference type="NCBI Taxonomy" id="83296"/>
    <lineage>
        <taxon>Eukaryota</taxon>
        <taxon>Fungi</taxon>
        <taxon>Fungi incertae sedis</taxon>
        <taxon>Microsporidia</taxon>
        <taxon>Nosematidae</taxon>
        <taxon>Nosema</taxon>
    </lineage>
</organism>
<dbReference type="AlphaFoldDB" id="A0A9P6H0E1"/>
<evidence type="ECO:0000313" key="1">
    <source>
        <dbReference type="EMBL" id="KAF9764619.1"/>
    </source>
</evidence>
<sequence length="203" mass="23446">MSFILGSFLEADKEIEDYIQSWTFFNKKSLDNEKNTKKSITNLQKNITEGAISTNEKDSEQTHNQIVETDNFLYNNNPFQTNTNYGYQCRYEAFRKEFDNNSTATSTYTSSCTSNNSNQSDNYGNLLILDDNTNNYKENISFTINNHNQSNEYGNLSILDNNTMTYTSSYTSNNHSNRYNNLPIVDNRINTSNNLDQSNEYSN</sequence>
<comment type="caution">
    <text evidence="1">The sequence shown here is derived from an EMBL/GenBank/DDBJ whole genome shotgun (WGS) entry which is preliminary data.</text>
</comment>
<name>A0A9P6H0E1_9MICR</name>
<accession>A0A9P6H0E1</accession>
<protein>
    <submittedName>
        <fullName evidence="1">Uncharacterized protein</fullName>
    </submittedName>
</protein>
<dbReference type="Proteomes" id="UP000740883">
    <property type="component" value="Unassembled WGS sequence"/>
</dbReference>
<dbReference type="EMBL" id="SBJO01000014">
    <property type="protein sequence ID" value="KAF9764619.1"/>
    <property type="molecule type" value="Genomic_DNA"/>
</dbReference>
<keyword evidence="2" id="KW-1185">Reference proteome</keyword>
<gene>
    <name evidence="1" type="ORF">NGRA_0420</name>
</gene>
<evidence type="ECO:0000313" key="2">
    <source>
        <dbReference type="Proteomes" id="UP000740883"/>
    </source>
</evidence>
<reference evidence="1 2" key="1">
    <citation type="journal article" date="2020" name="Genome Biol. Evol.">
        <title>Comparative genomics of strictly vertically transmitted, feminizing microsporidia endosymbionts of amphipod crustaceans.</title>
        <authorList>
            <person name="Cormier A."/>
            <person name="Chebbi M.A."/>
            <person name="Giraud I."/>
            <person name="Wattier R."/>
            <person name="Teixeira M."/>
            <person name="Gilbert C."/>
            <person name="Rigaud T."/>
            <person name="Cordaux R."/>
        </authorList>
    </citation>
    <scope>NUCLEOTIDE SEQUENCE [LARGE SCALE GENOMIC DNA]</scope>
    <source>
        <strain evidence="1 2">Ou3-Ou53</strain>
    </source>
</reference>
<feature type="non-terminal residue" evidence="1">
    <location>
        <position position="203"/>
    </location>
</feature>
<proteinExistence type="predicted"/>